<comment type="similarity">
    <text evidence="2 10">Belongs to the histidine acid phosphatase family. VIP1 subfamily.</text>
</comment>
<dbReference type="PROSITE" id="PS00616">
    <property type="entry name" value="HIS_ACID_PHOSPHAT_1"/>
    <property type="match status" value="1"/>
</dbReference>
<dbReference type="GO" id="GO:0005829">
    <property type="term" value="C:cytosol"/>
    <property type="evidence" value="ECO:0007669"/>
    <property type="project" value="UniProtKB-SubCell"/>
</dbReference>
<dbReference type="Gene3D" id="3.30.470.20">
    <property type="entry name" value="ATP-grasp fold, B domain"/>
    <property type="match status" value="1"/>
</dbReference>
<feature type="domain" description="VIP1 N-terminal" evidence="12">
    <location>
        <begin position="42"/>
        <end position="130"/>
    </location>
</feature>
<feature type="region of interest" description="Disordered" evidence="11">
    <location>
        <begin position="476"/>
        <end position="527"/>
    </location>
</feature>
<dbReference type="GO" id="GO:0033857">
    <property type="term" value="F:5-diphosphoinositol pentakisphosphate 1-kinase activity"/>
    <property type="evidence" value="ECO:0007669"/>
    <property type="project" value="TreeGrafter"/>
</dbReference>
<evidence type="ECO:0000313" key="13">
    <source>
        <dbReference type="EMBL" id="KAK7088459.1"/>
    </source>
</evidence>
<evidence type="ECO:0000256" key="7">
    <source>
        <dbReference type="ARBA" id="ARBA00022840"/>
    </source>
</evidence>
<evidence type="ECO:0000256" key="10">
    <source>
        <dbReference type="RuleBase" id="RU365032"/>
    </source>
</evidence>
<reference evidence="13 14" key="1">
    <citation type="submission" date="2024-02" db="EMBL/GenBank/DDBJ databases">
        <title>Chromosome-scale genome assembly of the rough periwinkle Littorina saxatilis.</title>
        <authorList>
            <person name="De Jode A."/>
            <person name="Faria R."/>
            <person name="Formenti G."/>
            <person name="Sims Y."/>
            <person name="Smith T.P."/>
            <person name="Tracey A."/>
            <person name="Wood J.M.D."/>
            <person name="Zagrodzka Z.B."/>
            <person name="Johannesson K."/>
            <person name="Butlin R.K."/>
            <person name="Leder E.H."/>
        </authorList>
    </citation>
    <scope>NUCLEOTIDE SEQUENCE [LARGE SCALE GENOMIC DNA]</scope>
    <source>
        <strain evidence="13">Snail1</strain>
        <tissue evidence="13">Muscle</tissue>
    </source>
</reference>
<feature type="region of interest" description="Disordered" evidence="11">
    <location>
        <begin position="966"/>
        <end position="988"/>
    </location>
</feature>
<dbReference type="InterPro" id="IPR029033">
    <property type="entry name" value="His_PPase_superfam"/>
</dbReference>
<dbReference type="SUPFAM" id="SSF56059">
    <property type="entry name" value="Glutathione synthetase ATP-binding domain-like"/>
    <property type="match status" value="1"/>
</dbReference>
<sequence length="1034" mass="117737">MPRQRRTSDGAEYRQAKKPQFFVGDLAMAEILDDKESMDKKVVVGICAMAKKSNSKPMKEIIKRLENFSRLQVLIFEEDVILNSPVEDWPIVNAFISFFSSGFPLDKAIAYKNLRHPFVVNDLDMQLILQNRPEVYRVLEENNIPHPRYAVLNKDRDPSCLVTETEDSIEINGQFHGKPFVEKPIDAEDHNIYIYFPQAAGGGSTRLFRKVKDRSSVYSHTSRVRRNGAYLYEDFMPTDGTDVKVYTVGADYQHAEARKSPCLDGKVERDQDGKEIRYPVLLSAREKLIARKVVWAFKQNVCGFDLLRANGKCYVCDVNGFSFVKTSGKYYDDCARILGTMMLREVCPTLHIPFPVGPAPEDIPVVPTTSGHMMELRCVVALVRHGDRTPKQKMKMEVKHKMFFELFEKYGGFKNGQLKLKRPKQLQEVLDIVRQLLNTGSFSQDPDLQDKKAKLQQMKLVLEMYGHFSGINRKVQLKYQPKGRPKRSSSEEEEVGSPMGSTHSLGPETPCEAEAQAGSEPLDDAPRDPSLLLILKWGGELTPAGRIQAENLGKAFRTLYPGGQGQFEAPGLGFLRLHSTFRHDLKIYASDEGRVQMTAAAFTKGLLALEGELTPILVQMVKSANTNGLLDGEGKTSKSQIVVKEKLKSVFNQDHDFTDEDYHKLNATNTLALTNAMDFVKNPQEMCSRIHVMIREITAKIRSLKAELKARDLHLYNGESWELLIRRWSKLEKDFQMKTSQFEISKIPDIYDCIKYDLQHNQKVLQYERAHELFMCSKALADIIIPQEYGITVDEKLHIAQNYCSPFLRKIRSDFLQVVNPNLEDSTTRLDSRYSKGVSSPERFVRTRLYFTSESHIHSMLNMLRYGVLFEAGADKSQWERALSFLDATAELNYMSQIVFMLFEDPSKDIDSDERYHMELHFSPGAYTSCDEPTEPRGMGYRPKHSQQRVDTLDGEKTPQRLASAFQGPLPKRNLRLDAAPSSDLGDISESDMFEHVTTPETSPDSLESITVTEKVSDYCRSLHDKLKSDMDSI</sequence>
<dbReference type="InterPro" id="IPR040557">
    <property type="entry name" value="VIP1_N"/>
</dbReference>
<comment type="caution">
    <text evidence="13">The sequence shown here is derived from an EMBL/GenBank/DDBJ whole genome shotgun (WGS) entry which is preliminary data.</text>
</comment>
<dbReference type="PANTHER" id="PTHR12750">
    <property type="entry name" value="DIPHOSPHOINOSITOL PENTAKISPHOSPHATE KINASE"/>
    <property type="match status" value="1"/>
</dbReference>
<keyword evidence="6 10" id="KW-0418">Kinase</keyword>
<keyword evidence="3 10" id="KW-0963">Cytoplasm</keyword>
<dbReference type="SUPFAM" id="SSF53254">
    <property type="entry name" value="Phosphoglycerate mutase-like"/>
    <property type="match status" value="1"/>
</dbReference>
<name>A0AAN9FXM4_9CAEN</name>
<dbReference type="Gene3D" id="3.40.50.11950">
    <property type="match status" value="1"/>
</dbReference>
<keyword evidence="14" id="KW-1185">Reference proteome</keyword>
<feature type="region of interest" description="Disordered" evidence="11">
    <location>
        <begin position="927"/>
        <end position="947"/>
    </location>
</feature>
<keyword evidence="7 10" id="KW-0067">ATP-binding</keyword>
<evidence type="ECO:0000256" key="4">
    <source>
        <dbReference type="ARBA" id="ARBA00022679"/>
    </source>
</evidence>
<protein>
    <recommendedName>
        <fullName evidence="10">Inositol hexakisphosphate and diphosphoinositol-pentakisphosphate kinase</fullName>
        <ecNumber evidence="10">2.7.4.24</ecNumber>
    </recommendedName>
</protein>
<evidence type="ECO:0000256" key="11">
    <source>
        <dbReference type="SAM" id="MobiDB-lite"/>
    </source>
</evidence>
<comment type="subcellular location">
    <subcellularLocation>
        <location evidence="1 10">Cytoplasm</location>
        <location evidence="1 10">Cytosol</location>
    </subcellularLocation>
</comment>
<dbReference type="Gene3D" id="3.40.50.1240">
    <property type="entry name" value="Phosphoglycerate mutase-like"/>
    <property type="match status" value="1"/>
</dbReference>
<keyword evidence="5 10" id="KW-0547">Nucleotide-binding</keyword>
<dbReference type="FunFam" id="3.40.50.11950:FF:000002">
    <property type="entry name" value="Inositol hexakisphosphate and diphosphoinositol-pentakisphosphate kinase"/>
    <property type="match status" value="1"/>
</dbReference>
<comment type="function">
    <text evidence="10">Bifunctional inositol kinase that acts in concert with the IP6K kinases to synthesize the diphosphate group-containing inositol pyrophosphates diphosphoinositol pentakisphosphate, PP-InsP5, and bis-diphosphoinositol tetrakisphosphate, (PP)2-InsP4. PP-InsP5 and (PP)2-InsP4, also respectively called InsP7 and InsP8, may regulate a variety of cellular processes, including apoptosis, vesicle trafficking, cytoskeletal dynamics, and exocytosis. Phosphorylates inositol hexakisphosphate (InsP6).</text>
</comment>
<evidence type="ECO:0000259" key="12">
    <source>
        <dbReference type="Pfam" id="PF18086"/>
    </source>
</evidence>
<dbReference type="AlphaFoldDB" id="A0AAN9FXM4"/>
<dbReference type="EC" id="2.7.4.24" evidence="10"/>
<dbReference type="CDD" id="cd07061">
    <property type="entry name" value="HP_HAP_like"/>
    <property type="match status" value="1"/>
</dbReference>
<evidence type="ECO:0000256" key="6">
    <source>
        <dbReference type="ARBA" id="ARBA00022777"/>
    </source>
</evidence>
<dbReference type="GO" id="GO:0005524">
    <property type="term" value="F:ATP binding"/>
    <property type="evidence" value="ECO:0007669"/>
    <property type="project" value="UniProtKB-KW"/>
</dbReference>
<dbReference type="Pfam" id="PF00328">
    <property type="entry name" value="His_Phos_2"/>
    <property type="match status" value="1"/>
</dbReference>
<dbReference type="InterPro" id="IPR000560">
    <property type="entry name" value="His_Pase_clade-2"/>
</dbReference>
<evidence type="ECO:0000313" key="14">
    <source>
        <dbReference type="Proteomes" id="UP001374579"/>
    </source>
</evidence>
<dbReference type="Pfam" id="PF18086">
    <property type="entry name" value="PPIP5K2_N"/>
    <property type="match status" value="1"/>
</dbReference>
<dbReference type="GO" id="GO:0006020">
    <property type="term" value="P:inositol metabolic process"/>
    <property type="evidence" value="ECO:0007669"/>
    <property type="project" value="TreeGrafter"/>
</dbReference>
<evidence type="ECO:0000256" key="5">
    <source>
        <dbReference type="ARBA" id="ARBA00022741"/>
    </source>
</evidence>
<dbReference type="Proteomes" id="UP001374579">
    <property type="component" value="Unassembled WGS sequence"/>
</dbReference>
<proteinExistence type="inferred from homology"/>
<dbReference type="GO" id="GO:0032958">
    <property type="term" value="P:inositol phosphate biosynthetic process"/>
    <property type="evidence" value="ECO:0007669"/>
    <property type="project" value="TreeGrafter"/>
</dbReference>
<evidence type="ECO:0000256" key="3">
    <source>
        <dbReference type="ARBA" id="ARBA00022490"/>
    </source>
</evidence>
<keyword evidence="4 10" id="KW-0808">Transferase</keyword>
<dbReference type="PANTHER" id="PTHR12750:SF9">
    <property type="entry name" value="INOSITOL HEXAKISPHOSPHATE AND DIPHOSPHOINOSITOL-PENTAKISPHOSPHATE KINASE"/>
    <property type="match status" value="1"/>
</dbReference>
<evidence type="ECO:0000256" key="8">
    <source>
        <dbReference type="ARBA" id="ARBA00033696"/>
    </source>
</evidence>
<dbReference type="EMBL" id="JBAMIC010004070">
    <property type="protein sequence ID" value="KAK7088459.1"/>
    <property type="molecule type" value="Genomic_DNA"/>
</dbReference>
<dbReference type="InterPro" id="IPR037446">
    <property type="entry name" value="His_Pase_VIP1"/>
</dbReference>
<dbReference type="InterPro" id="IPR033379">
    <property type="entry name" value="Acid_Pase_AS"/>
</dbReference>
<accession>A0AAN9FXM4</accession>
<comment type="catalytic activity">
    <reaction evidence="8">
        <text>5-diphospho-1D-myo-inositol 1,2,3,4,6-pentakisphosphate + ATP + H(+) = 1,5-bis(diphospho)-1D-myo-inositol 2,3,4,6-tetrakisphosphate + ADP</text>
        <dbReference type="Rhea" id="RHEA:10276"/>
        <dbReference type="ChEBI" id="CHEBI:15378"/>
        <dbReference type="ChEBI" id="CHEBI:30616"/>
        <dbReference type="ChEBI" id="CHEBI:58628"/>
        <dbReference type="ChEBI" id="CHEBI:77983"/>
        <dbReference type="ChEBI" id="CHEBI:456216"/>
        <dbReference type="EC" id="2.7.4.24"/>
    </reaction>
    <physiologicalReaction direction="left-to-right" evidence="8">
        <dbReference type="Rhea" id="RHEA:10277"/>
    </physiologicalReaction>
</comment>
<evidence type="ECO:0000256" key="9">
    <source>
        <dbReference type="ARBA" id="ARBA00034629"/>
    </source>
</evidence>
<dbReference type="FunFam" id="3.30.470.20:FF:000003">
    <property type="entry name" value="Inositol hexakisphosphate and diphosphoinositol-pentakisphosphate kinase"/>
    <property type="match status" value="1"/>
</dbReference>
<organism evidence="13 14">
    <name type="scientific">Littorina saxatilis</name>
    <dbReference type="NCBI Taxonomy" id="31220"/>
    <lineage>
        <taxon>Eukaryota</taxon>
        <taxon>Metazoa</taxon>
        <taxon>Spiralia</taxon>
        <taxon>Lophotrochozoa</taxon>
        <taxon>Mollusca</taxon>
        <taxon>Gastropoda</taxon>
        <taxon>Caenogastropoda</taxon>
        <taxon>Littorinimorpha</taxon>
        <taxon>Littorinoidea</taxon>
        <taxon>Littorinidae</taxon>
        <taxon>Littorina</taxon>
    </lineage>
</organism>
<gene>
    <name evidence="13" type="ORF">V1264_022379</name>
</gene>
<dbReference type="GO" id="GO:0000828">
    <property type="term" value="F:inositol hexakisphosphate kinase activity"/>
    <property type="evidence" value="ECO:0007669"/>
    <property type="project" value="UniProtKB-ARBA"/>
</dbReference>
<evidence type="ECO:0000256" key="2">
    <source>
        <dbReference type="ARBA" id="ARBA00005609"/>
    </source>
</evidence>
<evidence type="ECO:0000256" key="1">
    <source>
        <dbReference type="ARBA" id="ARBA00004514"/>
    </source>
</evidence>
<comment type="catalytic activity">
    <reaction evidence="9">
        <text>1D-myo-inositol hexakisphosphate + ATP = 1-diphospho-1D-myo-inositol 2,3,4,5,6-pentakisphosphate + ADP</text>
        <dbReference type="Rhea" id="RHEA:37459"/>
        <dbReference type="ChEBI" id="CHEBI:30616"/>
        <dbReference type="ChEBI" id="CHEBI:58130"/>
        <dbReference type="ChEBI" id="CHEBI:74946"/>
        <dbReference type="ChEBI" id="CHEBI:456216"/>
        <dbReference type="EC" id="2.7.4.24"/>
    </reaction>
    <physiologicalReaction direction="left-to-right" evidence="9">
        <dbReference type="Rhea" id="RHEA:37460"/>
    </physiologicalReaction>
</comment>